<name>A0A368UNM1_9BACT</name>
<dbReference type="Gene3D" id="3.30.590.10">
    <property type="entry name" value="Glutamine synthetase/guanido kinase, catalytic domain"/>
    <property type="match status" value="1"/>
</dbReference>
<evidence type="ECO:0000259" key="4">
    <source>
        <dbReference type="PROSITE" id="PS51987"/>
    </source>
</evidence>
<dbReference type="Pfam" id="PF00120">
    <property type="entry name" value="Gln-synt_C"/>
    <property type="match status" value="1"/>
</dbReference>
<dbReference type="InterPro" id="IPR008146">
    <property type="entry name" value="Gln_synth_cat_dom"/>
</dbReference>
<dbReference type="SMART" id="SM01230">
    <property type="entry name" value="Gln-synt_C"/>
    <property type="match status" value="1"/>
</dbReference>
<dbReference type="Proteomes" id="UP000252733">
    <property type="component" value="Unassembled WGS sequence"/>
</dbReference>
<dbReference type="Gene3D" id="3.10.20.70">
    <property type="entry name" value="Glutamine synthetase, N-terminal domain"/>
    <property type="match status" value="1"/>
</dbReference>
<proteinExistence type="inferred from homology"/>
<dbReference type="Pfam" id="PF03951">
    <property type="entry name" value="Gln-synt_N"/>
    <property type="match status" value="1"/>
</dbReference>
<accession>A0A368UNM1</accession>
<feature type="domain" description="GS catalytic" evidence="4">
    <location>
        <begin position="128"/>
        <end position="498"/>
    </location>
</feature>
<gene>
    <name evidence="5" type="ORF">DFO77_12226</name>
</gene>
<keyword evidence="6" id="KW-1185">Reference proteome</keyword>
<comment type="similarity">
    <text evidence="1 2 3">Belongs to the glutamine synthetase family.</text>
</comment>
<comment type="caution">
    <text evidence="5">The sequence shown here is derived from an EMBL/GenBank/DDBJ whole genome shotgun (WGS) entry which is preliminary data.</text>
</comment>
<dbReference type="PANTHER" id="PTHR43407:SF1">
    <property type="entry name" value="LENGSIN"/>
    <property type="match status" value="1"/>
</dbReference>
<dbReference type="GO" id="GO:0016020">
    <property type="term" value="C:membrane"/>
    <property type="evidence" value="ECO:0007669"/>
    <property type="project" value="TreeGrafter"/>
</dbReference>
<dbReference type="GO" id="GO:0004356">
    <property type="term" value="F:glutamine synthetase activity"/>
    <property type="evidence" value="ECO:0007669"/>
    <property type="project" value="InterPro"/>
</dbReference>
<protein>
    <submittedName>
        <fullName evidence="5">Glutamine synthetase</fullName>
    </submittedName>
</protein>
<evidence type="ECO:0000256" key="1">
    <source>
        <dbReference type="ARBA" id="ARBA00009897"/>
    </source>
</evidence>
<evidence type="ECO:0000256" key="2">
    <source>
        <dbReference type="PROSITE-ProRule" id="PRU01331"/>
    </source>
</evidence>
<dbReference type="AlphaFoldDB" id="A0A368UNM1"/>
<dbReference type="InterPro" id="IPR036651">
    <property type="entry name" value="Gln_synt_N_sf"/>
</dbReference>
<dbReference type="SUPFAM" id="SSF55931">
    <property type="entry name" value="Glutamine synthetase/guanido kinase"/>
    <property type="match status" value="1"/>
</dbReference>
<dbReference type="InterPro" id="IPR008147">
    <property type="entry name" value="Gln_synt_N"/>
</dbReference>
<sequence>MEQQFNFSPNPLVKFLKKHPEQFTREDIISYMTENDIRLLNFRYPGEDGRLKTLNFAIHSVDHLNKVLTFGERVDGSSLFSFMETGSSDLYVIPRYQTAFLNPFSEIPSVEILCSFFDHTGNLLELAPENILRNASRYFTESTGLEMKMLGELEYYVNSPTDSLFQATDQKGYHESEPFAKFEWMRKEALRLIAECGGRIKYGHSEVGNFTKEDEAFEQHEIEFLPTSPEMAADQILIAKWILRMLADQLNVEISFAPKISTGKAGNGLHFHMMILKDGQNIVMENEQLSATTKKIIAGILDLADALTAFGNTVPTSYLRLVPNQEAPTYICWGERNRSALVRIPLGWTGGNDMAEIVNPGLTKDTKSPTNQTQTFEFRVPDGSANIHLIMAGLLIAAVHGLNMDNALEQAESLYVKGNIFHTSDFKNLNQLPASCYESAERLDEKRDVFIGSGVFPRMIITHTIDKLKNFNDINIRNEISEDKDRERELVIRYIHCQ</sequence>
<evidence type="ECO:0000313" key="5">
    <source>
        <dbReference type="EMBL" id="RCW30376.1"/>
    </source>
</evidence>
<dbReference type="EMBL" id="QPIZ01000022">
    <property type="protein sequence ID" value="RCW30376.1"/>
    <property type="molecule type" value="Genomic_DNA"/>
</dbReference>
<evidence type="ECO:0000256" key="3">
    <source>
        <dbReference type="RuleBase" id="RU000384"/>
    </source>
</evidence>
<organism evidence="5 6">
    <name type="scientific">Marinilabilia salmonicolor</name>
    <dbReference type="NCBI Taxonomy" id="989"/>
    <lineage>
        <taxon>Bacteria</taxon>
        <taxon>Pseudomonadati</taxon>
        <taxon>Bacteroidota</taxon>
        <taxon>Bacteroidia</taxon>
        <taxon>Marinilabiliales</taxon>
        <taxon>Marinilabiliaceae</taxon>
        <taxon>Marinilabilia</taxon>
    </lineage>
</organism>
<dbReference type="GO" id="GO:0006542">
    <property type="term" value="P:glutamine biosynthetic process"/>
    <property type="evidence" value="ECO:0007669"/>
    <property type="project" value="InterPro"/>
</dbReference>
<dbReference type="SUPFAM" id="SSF54368">
    <property type="entry name" value="Glutamine synthetase, N-terminal domain"/>
    <property type="match status" value="1"/>
</dbReference>
<evidence type="ECO:0000313" key="6">
    <source>
        <dbReference type="Proteomes" id="UP000252733"/>
    </source>
</evidence>
<dbReference type="GO" id="GO:0005737">
    <property type="term" value="C:cytoplasm"/>
    <property type="evidence" value="ECO:0007669"/>
    <property type="project" value="TreeGrafter"/>
</dbReference>
<reference evidence="5 6" key="1">
    <citation type="submission" date="2018-07" db="EMBL/GenBank/DDBJ databases">
        <title>Freshwater and sediment microbial communities from various areas in North America, analyzing microbe dynamics in response to fracking.</title>
        <authorList>
            <person name="Lamendella R."/>
        </authorList>
    </citation>
    <scope>NUCLEOTIDE SEQUENCE [LARGE SCALE GENOMIC DNA]</scope>
    <source>
        <strain evidence="5 6">160A</strain>
    </source>
</reference>
<dbReference type="PROSITE" id="PS51987">
    <property type="entry name" value="GS_CATALYTIC"/>
    <property type="match status" value="1"/>
</dbReference>
<dbReference type="InterPro" id="IPR014746">
    <property type="entry name" value="Gln_synth/guanido_kin_cat_dom"/>
</dbReference>
<dbReference type="GO" id="GO:0019740">
    <property type="term" value="P:nitrogen utilization"/>
    <property type="evidence" value="ECO:0007669"/>
    <property type="project" value="TreeGrafter"/>
</dbReference>
<dbReference type="RefSeq" id="WP_114437629.1">
    <property type="nucleotide sequence ID" value="NZ_QPIZ01000022.1"/>
</dbReference>
<dbReference type="PANTHER" id="PTHR43407">
    <property type="entry name" value="GLUTAMINE SYNTHETASE"/>
    <property type="match status" value="1"/>
</dbReference>